<dbReference type="SMART" id="SM00544">
    <property type="entry name" value="MA3"/>
    <property type="match status" value="2"/>
</dbReference>
<keyword evidence="10" id="KW-1185">Reference proteome</keyword>
<evidence type="ECO:0000256" key="4">
    <source>
        <dbReference type="ARBA" id="ARBA00022490"/>
    </source>
</evidence>
<keyword evidence="4" id="KW-0963">Cytoplasm</keyword>
<dbReference type="AlphaFoldDB" id="A0A8S3T5C1"/>
<dbReference type="Gene3D" id="1.25.40.180">
    <property type="match status" value="2"/>
</dbReference>
<evidence type="ECO:0000256" key="3">
    <source>
        <dbReference type="ARBA" id="ARBA00014414"/>
    </source>
</evidence>
<dbReference type="InterPro" id="IPR039778">
    <property type="entry name" value="PDCD4"/>
</dbReference>
<feature type="compositionally biased region" description="Basic and acidic residues" evidence="7">
    <location>
        <begin position="166"/>
        <end position="175"/>
    </location>
</feature>
<reference evidence="9" key="1">
    <citation type="submission" date="2021-03" db="EMBL/GenBank/DDBJ databases">
        <authorList>
            <person name="Bekaert M."/>
        </authorList>
    </citation>
    <scope>NUCLEOTIDE SEQUENCE</scope>
</reference>
<feature type="domain" description="MI" evidence="8">
    <location>
        <begin position="197"/>
        <end position="319"/>
    </location>
</feature>
<evidence type="ECO:0000256" key="2">
    <source>
        <dbReference type="ARBA" id="ARBA00005497"/>
    </source>
</evidence>
<comment type="similarity">
    <text evidence="2">Belongs to the PDCD4 family.</text>
</comment>
<comment type="subcellular location">
    <subcellularLocation>
        <location evidence="1">Cytoplasm</location>
    </subcellularLocation>
</comment>
<dbReference type="GO" id="GO:0045892">
    <property type="term" value="P:negative regulation of DNA-templated transcription"/>
    <property type="evidence" value="ECO:0007669"/>
    <property type="project" value="InterPro"/>
</dbReference>
<keyword evidence="5" id="KW-0677">Repeat</keyword>
<dbReference type="InterPro" id="IPR016024">
    <property type="entry name" value="ARM-type_fold"/>
</dbReference>
<sequence length="524" mass="58913">MYRHRTHPSRTPILIFNIQIIPGYNDMHYSRNRQSELIHRKEESDMTSNGVISEENFLQNGEVDIENDEVNGNIGEDEMVSSLDSPSKEIRLVHKAKRFHRQNSGEGKPGNGVLPNIKPNNNKSVIRGLKNSRNSRDGLGRGLAKKGGAGGKGTWGAPGDELFEDGSCRDAKDPNYDSDSQDEYVVDSVEPEMTQEEFLKVVEPVLLEYFENGDTFEVEQTLRDHVGVKEKRAKVLELAVNLALDRKATQREMTSVLISDLYGKFLLQKDISLGFDDMLNSLADLTIDTPDAPQIMGQFIARAVADDCLAPKFISSYKGKVECPHKQAALDKAELLLSRKHGIVRLDNIWGTGGGIRPVKFLIKQMVLLLKELLSSGDIPEATRCLQDLEVPHFHHELVYEATVMILEDSTERAAHRMCDFLKSLAQSMIITPEQMAVGFRRVFDSMPDICLDVPNAYNLLERFVTMCHRDKVVSSDVFQELPLRGRKRFVSEGDGGRIKPTFVLSNFLPKRLTSGHYTLVLTK</sequence>
<gene>
    <name evidence="9" type="ORF">MEDL_41534</name>
</gene>
<comment type="caution">
    <text evidence="9">The sequence shown here is derived from an EMBL/GenBank/DDBJ whole genome shotgun (WGS) entry which is preliminary data.</text>
</comment>
<dbReference type="OrthoDB" id="414546at2759"/>
<evidence type="ECO:0000256" key="1">
    <source>
        <dbReference type="ARBA" id="ARBA00004496"/>
    </source>
</evidence>
<dbReference type="SUPFAM" id="SSF48371">
    <property type="entry name" value="ARM repeat"/>
    <property type="match status" value="2"/>
</dbReference>
<dbReference type="Proteomes" id="UP000683360">
    <property type="component" value="Unassembled WGS sequence"/>
</dbReference>
<dbReference type="PROSITE" id="PS51366">
    <property type="entry name" value="MI"/>
    <property type="match status" value="2"/>
</dbReference>
<name>A0A8S3T5C1_MYTED</name>
<accession>A0A8S3T5C1</accession>
<dbReference type="PANTHER" id="PTHR12626">
    <property type="entry name" value="PROGRAMMED CELL DEATH 4"/>
    <property type="match status" value="1"/>
</dbReference>
<dbReference type="GO" id="GO:0005634">
    <property type="term" value="C:nucleus"/>
    <property type="evidence" value="ECO:0007669"/>
    <property type="project" value="TreeGrafter"/>
</dbReference>
<evidence type="ECO:0000256" key="7">
    <source>
        <dbReference type="SAM" id="MobiDB-lite"/>
    </source>
</evidence>
<evidence type="ECO:0000256" key="5">
    <source>
        <dbReference type="ARBA" id="ARBA00022737"/>
    </source>
</evidence>
<dbReference type="Pfam" id="PF02847">
    <property type="entry name" value="MA3"/>
    <property type="match status" value="2"/>
</dbReference>
<dbReference type="GO" id="GO:0005829">
    <property type="term" value="C:cytosol"/>
    <property type="evidence" value="ECO:0007669"/>
    <property type="project" value="TreeGrafter"/>
</dbReference>
<dbReference type="EMBL" id="CAJPWZ010001999">
    <property type="protein sequence ID" value="CAG2228599.1"/>
    <property type="molecule type" value="Genomic_DNA"/>
</dbReference>
<evidence type="ECO:0000256" key="6">
    <source>
        <dbReference type="ARBA" id="ARBA00023242"/>
    </source>
</evidence>
<dbReference type="InterPro" id="IPR003891">
    <property type="entry name" value="Initiation_fac_eIF4g_MI"/>
</dbReference>
<organism evidence="9 10">
    <name type="scientific">Mytilus edulis</name>
    <name type="common">Blue mussel</name>
    <dbReference type="NCBI Taxonomy" id="6550"/>
    <lineage>
        <taxon>Eukaryota</taxon>
        <taxon>Metazoa</taxon>
        <taxon>Spiralia</taxon>
        <taxon>Lophotrochozoa</taxon>
        <taxon>Mollusca</taxon>
        <taxon>Bivalvia</taxon>
        <taxon>Autobranchia</taxon>
        <taxon>Pteriomorphia</taxon>
        <taxon>Mytilida</taxon>
        <taxon>Mytiloidea</taxon>
        <taxon>Mytilidae</taxon>
        <taxon>Mytilinae</taxon>
        <taxon>Mytilus</taxon>
    </lineage>
</organism>
<dbReference type="PANTHER" id="PTHR12626:SF0">
    <property type="entry name" value="PROGRAMMED CELL DEATH PROTEIN 4"/>
    <property type="match status" value="1"/>
</dbReference>
<protein>
    <recommendedName>
        <fullName evidence="3">Programmed cell death protein 4</fullName>
    </recommendedName>
</protein>
<feature type="region of interest" description="Disordered" evidence="7">
    <location>
        <begin position="100"/>
        <end position="181"/>
    </location>
</feature>
<keyword evidence="6" id="KW-0539">Nucleus</keyword>
<feature type="domain" description="MI" evidence="8">
    <location>
        <begin position="361"/>
        <end position="484"/>
    </location>
</feature>
<dbReference type="FunFam" id="1.25.40.180:FF:000009">
    <property type="entry name" value="programmed cell death protein 4"/>
    <property type="match status" value="1"/>
</dbReference>
<proteinExistence type="inferred from homology"/>
<dbReference type="FunFam" id="1.25.40.180:FF:000008">
    <property type="entry name" value="Programmed cell death protein 4"/>
    <property type="match status" value="1"/>
</dbReference>
<feature type="compositionally biased region" description="Gly residues" evidence="7">
    <location>
        <begin position="145"/>
        <end position="156"/>
    </location>
</feature>
<evidence type="ECO:0000313" key="9">
    <source>
        <dbReference type="EMBL" id="CAG2228599.1"/>
    </source>
</evidence>
<evidence type="ECO:0000313" key="10">
    <source>
        <dbReference type="Proteomes" id="UP000683360"/>
    </source>
</evidence>
<evidence type="ECO:0000259" key="8">
    <source>
        <dbReference type="PROSITE" id="PS51366"/>
    </source>
</evidence>